<dbReference type="Proteomes" id="UP000516444">
    <property type="component" value="Chromosome"/>
</dbReference>
<accession>A0A7G1P1A2</accession>
<name>A0A7G1P1A2_9ACTN</name>
<dbReference type="KEGG" id="sgm:GCM10017557_38680"/>
<evidence type="ECO:0000313" key="2">
    <source>
        <dbReference type="Proteomes" id="UP000516444"/>
    </source>
</evidence>
<sequence>MQQAKRPLFQAGNMLTETLERVAVHTERLEEKFESLQILHVDTLLGKLDESLKKPVGVTVWRAILQFAHAIDREGFRGHSGQFAKQTDDLIEEIIGHFPRGLVKGSESSPFDKSLQPGSADLKYIRDARDSPTQGCQQLLLRSKTSPIEPQKITVGLPAFPTHRLLCPHGPGQRKYIGLVMVSAEWTLDHVRVTARLDRPQSSIGI</sequence>
<reference evidence="1 2" key="1">
    <citation type="journal article" date="2014" name="Int. J. Syst. Evol. Microbiol.">
        <title>Complete genome sequence of Corynebacterium casei LMG S-19264T (=DSM 44701T), isolated from a smear-ripened cheese.</title>
        <authorList>
            <consortium name="US DOE Joint Genome Institute (JGI-PGF)"/>
            <person name="Walter F."/>
            <person name="Albersmeier A."/>
            <person name="Kalinowski J."/>
            <person name="Ruckert C."/>
        </authorList>
    </citation>
    <scope>NUCLEOTIDE SEQUENCE [LARGE SCALE GENOMIC DNA]</scope>
    <source>
        <strain evidence="1 2">JCM 4677</strain>
    </source>
</reference>
<protein>
    <submittedName>
        <fullName evidence="1">Uncharacterized protein</fullName>
    </submittedName>
</protein>
<dbReference type="EMBL" id="AP023440">
    <property type="protein sequence ID" value="BCL29009.1"/>
    <property type="molecule type" value="Genomic_DNA"/>
</dbReference>
<proteinExistence type="predicted"/>
<dbReference type="AlphaFoldDB" id="A0A7G1P1A2"/>
<evidence type="ECO:0000313" key="1">
    <source>
        <dbReference type="EMBL" id="BCL29009.1"/>
    </source>
</evidence>
<keyword evidence="2" id="KW-1185">Reference proteome</keyword>
<gene>
    <name evidence="1" type="ORF">GCM10017557_38680</name>
</gene>
<organism evidence="1 2">
    <name type="scientific">Streptomyces aurantiacus</name>
    <dbReference type="NCBI Taxonomy" id="47760"/>
    <lineage>
        <taxon>Bacteria</taxon>
        <taxon>Bacillati</taxon>
        <taxon>Actinomycetota</taxon>
        <taxon>Actinomycetes</taxon>
        <taxon>Kitasatosporales</taxon>
        <taxon>Streptomycetaceae</taxon>
        <taxon>Streptomyces</taxon>
        <taxon>Streptomyces aurantiacus group</taxon>
    </lineage>
</organism>